<accession>A0A6J7JBK9</accession>
<sequence length="122" mass="13216">MSASEWLVAVGTVLLAVLVGALLLALLQVISTLRSLRRTVNDLRIETVGMISEMRLAVRDATFEVDRVDALLTTAESVGENLDSASRLLRRTVSNPVVKVIAFSAGTKRAVARLRKSDRRGA</sequence>
<reference evidence="2" key="1">
    <citation type="submission" date="2020-05" db="EMBL/GenBank/DDBJ databases">
        <authorList>
            <person name="Chiriac C."/>
            <person name="Salcher M."/>
            <person name="Ghai R."/>
            <person name="Kavagutti S V."/>
        </authorList>
    </citation>
    <scope>NUCLEOTIDE SEQUENCE</scope>
</reference>
<proteinExistence type="predicted"/>
<dbReference type="EMBL" id="CAFBNL010000002">
    <property type="protein sequence ID" value="CAB4940748.1"/>
    <property type="molecule type" value="Genomic_DNA"/>
</dbReference>
<evidence type="ECO:0000256" key="1">
    <source>
        <dbReference type="SAM" id="Phobius"/>
    </source>
</evidence>
<name>A0A6J7JBK9_9ZZZZ</name>
<dbReference type="AlphaFoldDB" id="A0A6J7JBK9"/>
<organism evidence="2">
    <name type="scientific">freshwater metagenome</name>
    <dbReference type="NCBI Taxonomy" id="449393"/>
    <lineage>
        <taxon>unclassified sequences</taxon>
        <taxon>metagenomes</taxon>
        <taxon>ecological metagenomes</taxon>
    </lineage>
</organism>
<gene>
    <name evidence="2" type="ORF">UFOPK3789_00060</name>
</gene>
<feature type="transmembrane region" description="Helical" evidence="1">
    <location>
        <begin position="6"/>
        <end position="30"/>
    </location>
</feature>
<keyword evidence="1" id="KW-1133">Transmembrane helix</keyword>
<keyword evidence="1" id="KW-0472">Membrane</keyword>
<evidence type="ECO:0000313" key="2">
    <source>
        <dbReference type="EMBL" id="CAB4940748.1"/>
    </source>
</evidence>
<keyword evidence="1" id="KW-0812">Transmembrane</keyword>
<protein>
    <submittedName>
        <fullName evidence="2">Unannotated protein</fullName>
    </submittedName>
</protein>